<keyword evidence="1" id="KW-0175">Coiled coil</keyword>
<protein>
    <submittedName>
        <fullName evidence="2">19433_t:CDS:1</fullName>
    </submittedName>
</protein>
<dbReference type="OrthoDB" id="2443326at2759"/>
<dbReference type="Proteomes" id="UP000789405">
    <property type="component" value="Unassembled WGS sequence"/>
</dbReference>
<keyword evidence="3" id="KW-1185">Reference proteome</keyword>
<name>A0A9N9EMF4_9GLOM</name>
<reference evidence="2" key="1">
    <citation type="submission" date="2021-06" db="EMBL/GenBank/DDBJ databases">
        <authorList>
            <person name="Kallberg Y."/>
            <person name="Tangrot J."/>
            <person name="Rosling A."/>
        </authorList>
    </citation>
    <scope>NUCLEOTIDE SEQUENCE</scope>
    <source>
        <strain evidence="2">MA453B</strain>
    </source>
</reference>
<gene>
    <name evidence="2" type="ORF">DERYTH_LOCUS11992</name>
</gene>
<accession>A0A9N9EMF4</accession>
<dbReference type="AlphaFoldDB" id="A0A9N9EMF4"/>
<dbReference type="EMBL" id="CAJVPY010007687">
    <property type="protein sequence ID" value="CAG8684177.1"/>
    <property type="molecule type" value="Genomic_DNA"/>
</dbReference>
<organism evidence="2 3">
    <name type="scientific">Dentiscutata erythropus</name>
    <dbReference type="NCBI Taxonomy" id="1348616"/>
    <lineage>
        <taxon>Eukaryota</taxon>
        <taxon>Fungi</taxon>
        <taxon>Fungi incertae sedis</taxon>
        <taxon>Mucoromycota</taxon>
        <taxon>Glomeromycotina</taxon>
        <taxon>Glomeromycetes</taxon>
        <taxon>Diversisporales</taxon>
        <taxon>Gigasporaceae</taxon>
        <taxon>Dentiscutata</taxon>
    </lineage>
</organism>
<evidence type="ECO:0000256" key="1">
    <source>
        <dbReference type="SAM" id="Coils"/>
    </source>
</evidence>
<evidence type="ECO:0000313" key="2">
    <source>
        <dbReference type="EMBL" id="CAG8684177.1"/>
    </source>
</evidence>
<evidence type="ECO:0000313" key="3">
    <source>
        <dbReference type="Proteomes" id="UP000789405"/>
    </source>
</evidence>
<proteinExistence type="predicted"/>
<sequence length="135" mass="15977">MPREALIKKLDSQLSSGNCDISKVTIQYLTETEKLLFRQLRRKEITEKDYNFQTTEIKCIKNTIEDLQSKVKNLQDELNKMKNENNYLCSEMDQLSRNLSLIQLNENNGELIKKNIHDKRNALKKIREIIDAYKK</sequence>
<feature type="coiled-coil region" evidence="1">
    <location>
        <begin position="57"/>
        <end position="98"/>
    </location>
</feature>
<comment type="caution">
    <text evidence="2">The sequence shown here is derived from an EMBL/GenBank/DDBJ whole genome shotgun (WGS) entry which is preliminary data.</text>
</comment>